<evidence type="ECO:0000256" key="2">
    <source>
        <dbReference type="SAM" id="Phobius"/>
    </source>
</evidence>
<protein>
    <recommendedName>
        <fullName evidence="5">Type III endosome membrane protein TEMP</fullName>
    </recommendedName>
</protein>
<dbReference type="Pfam" id="PF15176">
    <property type="entry name" value="LRR19-TM"/>
    <property type="match status" value="1"/>
</dbReference>
<dbReference type="AlphaFoldDB" id="A0AAV7SSV3"/>
<feature type="region of interest" description="Disordered" evidence="1">
    <location>
        <begin position="95"/>
        <end position="132"/>
    </location>
</feature>
<accession>A0AAV7SSV3</accession>
<dbReference type="PANTHER" id="PTHR31450:SF3">
    <property type="entry name" value="TYPE III ENDOSOME MEMBRANE PROTEIN TEMP"/>
    <property type="match status" value="1"/>
</dbReference>
<feature type="compositionally biased region" description="Polar residues" evidence="1">
    <location>
        <begin position="1"/>
        <end position="17"/>
    </location>
</feature>
<keyword evidence="2" id="KW-0812">Transmembrane</keyword>
<feature type="region of interest" description="Disordered" evidence="1">
    <location>
        <begin position="1"/>
        <end position="22"/>
    </location>
</feature>
<feature type="compositionally biased region" description="Acidic residues" evidence="1">
    <location>
        <begin position="121"/>
        <end position="132"/>
    </location>
</feature>
<dbReference type="EMBL" id="JANPWB010000008">
    <property type="protein sequence ID" value="KAJ1167245.1"/>
    <property type="molecule type" value="Genomic_DNA"/>
</dbReference>
<evidence type="ECO:0000313" key="4">
    <source>
        <dbReference type="Proteomes" id="UP001066276"/>
    </source>
</evidence>
<gene>
    <name evidence="3" type="ORF">NDU88_007638</name>
</gene>
<dbReference type="Proteomes" id="UP001066276">
    <property type="component" value="Chromosome 4_2"/>
</dbReference>
<keyword evidence="4" id="KW-1185">Reference proteome</keyword>
<reference evidence="3" key="1">
    <citation type="journal article" date="2022" name="bioRxiv">
        <title>Sequencing and chromosome-scale assembly of the giantPleurodeles waltlgenome.</title>
        <authorList>
            <person name="Brown T."/>
            <person name="Elewa A."/>
            <person name="Iarovenko S."/>
            <person name="Subramanian E."/>
            <person name="Araus A.J."/>
            <person name="Petzold A."/>
            <person name="Susuki M."/>
            <person name="Suzuki K.-i.T."/>
            <person name="Hayashi T."/>
            <person name="Toyoda A."/>
            <person name="Oliveira C."/>
            <person name="Osipova E."/>
            <person name="Leigh N.D."/>
            <person name="Simon A."/>
            <person name="Yun M.H."/>
        </authorList>
    </citation>
    <scope>NUCLEOTIDE SEQUENCE</scope>
    <source>
        <strain evidence="3">20211129_DDA</strain>
        <tissue evidence="3">Liver</tissue>
    </source>
</reference>
<dbReference type="PANTHER" id="PTHR31450">
    <property type="entry name" value="LEUCINE-RICH REPEAT-CONTAINING PROTEIN 19 LRRC19 FAMILY MEMBER"/>
    <property type="match status" value="1"/>
</dbReference>
<name>A0AAV7SSV3_PLEWA</name>
<keyword evidence="2" id="KW-1133">Transmembrane helix</keyword>
<evidence type="ECO:0000313" key="3">
    <source>
        <dbReference type="EMBL" id="KAJ1167245.1"/>
    </source>
</evidence>
<organism evidence="3 4">
    <name type="scientific">Pleurodeles waltl</name>
    <name type="common">Iberian ribbed newt</name>
    <dbReference type="NCBI Taxonomy" id="8319"/>
    <lineage>
        <taxon>Eukaryota</taxon>
        <taxon>Metazoa</taxon>
        <taxon>Chordata</taxon>
        <taxon>Craniata</taxon>
        <taxon>Vertebrata</taxon>
        <taxon>Euteleostomi</taxon>
        <taxon>Amphibia</taxon>
        <taxon>Batrachia</taxon>
        <taxon>Caudata</taxon>
        <taxon>Salamandroidea</taxon>
        <taxon>Salamandridae</taxon>
        <taxon>Pleurodelinae</taxon>
        <taxon>Pleurodeles</taxon>
    </lineage>
</organism>
<evidence type="ECO:0008006" key="5">
    <source>
        <dbReference type="Google" id="ProtNLM"/>
    </source>
</evidence>
<proteinExistence type="predicted"/>
<comment type="caution">
    <text evidence="3">The sequence shown here is derived from an EMBL/GenBank/DDBJ whole genome shotgun (WGS) entry which is preliminary data.</text>
</comment>
<keyword evidence="2" id="KW-0472">Membrane</keyword>
<evidence type="ECO:0000256" key="1">
    <source>
        <dbReference type="SAM" id="MobiDB-lite"/>
    </source>
</evidence>
<feature type="transmembrane region" description="Helical" evidence="2">
    <location>
        <begin position="31"/>
        <end position="52"/>
    </location>
</feature>
<sequence>MVAEVTTSAHGNGTGLPSTAELPSATGGSSWPYLVGFIAAAISISVLIAIVAKCKVFRRYFASYRHQPLPESDSMHHSEADLSDSTLARRQVDGRHQAFPQAEDDDGFIEDNYIQPGDRLQEEEDGDDLFTV</sequence>